<evidence type="ECO:0000256" key="4">
    <source>
        <dbReference type="ARBA" id="ARBA00010323"/>
    </source>
</evidence>
<evidence type="ECO:0000256" key="1">
    <source>
        <dbReference type="ARBA" id="ARBA00004141"/>
    </source>
</evidence>
<reference evidence="20" key="1">
    <citation type="submission" date="2021-01" db="UniProtKB">
        <authorList>
            <consortium name="EnsemblMetazoa"/>
        </authorList>
    </citation>
    <scope>IDENTIFICATION</scope>
</reference>
<dbReference type="Proteomes" id="UP000594262">
    <property type="component" value="Unplaced"/>
</dbReference>
<feature type="transmembrane region" description="Helical" evidence="19">
    <location>
        <begin position="36"/>
        <end position="57"/>
    </location>
</feature>
<keyword evidence="7 19" id="KW-0812">Transmembrane</keyword>
<feature type="transmembrane region" description="Helical" evidence="19">
    <location>
        <begin position="69"/>
        <end position="97"/>
    </location>
</feature>
<dbReference type="Pfam" id="PF03062">
    <property type="entry name" value="MBOAT"/>
    <property type="match status" value="1"/>
</dbReference>
<dbReference type="PANTHER" id="PTHR13906">
    <property type="entry name" value="PORCUPINE"/>
    <property type="match status" value="1"/>
</dbReference>
<accession>A0A7M5V8V6</accession>
<dbReference type="EC" id="2.3.1.n6" evidence="17"/>
<evidence type="ECO:0000256" key="18">
    <source>
        <dbReference type="ARBA" id="ARBA00039721"/>
    </source>
</evidence>
<keyword evidence="12" id="KW-0594">Phospholipid biosynthesis</keyword>
<evidence type="ECO:0000256" key="19">
    <source>
        <dbReference type="SAM" id="Phobius"/>
    </source>
</evidence>
<feature type="transmembrane region" description="Helical" evidence="19">
    <location>
        <begin position="268"/>
        <end position="288"/>
    </location>
</feature>
<feature type="transmembrane region" description="Helical" evidence="19">
    <location>
        <begin position="109"/>
        <end position="126"/>
    </location>
</feature>
<comment type="pathway">
    <text evidence="3">Lipid metabolism; phospholipid metabolism.</text>
</comment>
<keyword evidence="10" id="KW-0443">Lipid metabolism</keyword>
<dbReference type="AlphaFoldDB" id="A0A7M5V8V6"/>
<evidence type="ECO:0000256" key="14">
    <source>
        <dbReference type="ARBA" id="ARBA00023315"/>
    </source>
</evidence>
<evidence type="ECO:0000256" key="17">
    <source>
        <dbReference type="ARBA" id="ARBA00038923"/>
    </source>
</evidence>
<organism evidence="20 21">
    <name type="scientific">Clytia hemisphaerica</name>
    <dbReference type="NCBI Taxonomy" id="252671"/>
    <lineage>
        <taxon>Eukaryota</taxon>
        <taxon>Metazoa</taxon>
        <taxon>Cnidaria</taxon>
        <taxon>Hydrozoa</taxon>
        <taxon>Hydroidolina</taxon>
        <taxon>Leptothecata</taxon>
        <taxon>Obeliida</taxon>
        <taxon>Clytiidae</taxon>
        <taxon>Clytia</taxon>
    </lineage>
</organism>
<evidence type="ECO:0000256" key="10">
    <source>
        <dbReference type="ARBA" id="ARBA00023098"/>
    </source>
</evidence>
<evidence type="ECO:0000256" key="5">
    <source>
        <dbReference type="ARBA" id="ARBA00022516"/>
    </source>
</evidence>
<keyword evidence="6" id="KW-0808">Transferase</keyword>
<keyword evidence="9 19" id="KW-1133">Transmembrane helix</keyword>
<evidence type="ECO:0000313" key="21">
    <source>
        <dbReference type="Proteomes" id="UP000594262"/>
    </source>
</evidence>
<sequence>MDAINDKLNSYVIGGKYGFEFIPMEEIAKSLGVSAVGLRFMCGILVGYPFALIYLLFPKSAYNRKHFYFTITGITITYFCFGADCIYNLFSIFMSYVSFSLLGPSISNVIFNFLFHTTFLFVGYVVNATENYDVKWTTPQCILCLRLIGLAWDVYDGHQPEETLSEEQKYFRITKKPSFMEMFGFSYCFCGCLSGPQFSFQRYIRFTTNTLVDADIQDKQSGRFAASFKRFLSGLLVVALFTVFDSSYRSDMLLTSKVLNKPFLEKVLLMGIIYYVQFAKYVFVWWFAESICMLIGLSYDGKDSHGNAKWEGLNNFKFRKFFFGAFFQDIIESFNIQTNRWSGRYVFKRLRFLGNRTASHVFTLLYLSIWHGFYIGYLVMFVLEFATMIIEREVRGTFFKLTNISFDELSPVTRYPFQAFGAVYKFLACGFYVQAFMLLKWRKFSIVYANVYYWPVVLMASWYIIAKPLLTMIIRFRKRSTKNEETKSKAE</sequence>
<keyword evidence="5" id="KW-0444">Lipid biosynthesis</keyword>
<comment type="subcellular location">
    <subcellularLocation>
        <location evidence="2">Endoplasmic reticulum</location>
    </subcellularLocation>
    <subcellularLocation>
        <location evidence="1">Membrane</location>
        <topology evidence="1">Multi-pass membrane protein</topology>
    </subcellularLocation>
</comment>
<dbReference type="GO" id="GO:0005783">
    <property type="term" value="C:endoplasmic reticulum"/>
    <property type="evidence" value="ECO:0007669"/>
    <property type="project" value="UniProtKB-SubCell"/>
</dbReference>
<evidence type="ECO:0000256" key="3">
    <source>
        <dbReference type="ARBA" id="ARBA00005074"/>
    </source>
</evidence>
<dbReference type="RefSeq" id="XP_066918541.1">
    <property type="nucleotide sequence ID" value="XM_067062440.1"/>
</dbReference>
<dbReference type="InterPro" id="IPR049941">
    <property type="entry name" value="LPLAT_7/PORCN-like"/>
</dbReference>
<evidence type="ECO:0000256" key="8">
    <source>
        <dbReference type="ARBA" id="ARBA00022824"/>
    </source>
</evidence>
<dbReference type="OrthoDB" id="5974730at2759"/>
<dbReference type="EC" id="2.3.1.23" evidence="16"/>
<keyword evidence="21" id="KW-1185">Reference proteome</keyword>
<dbReference type="GO" id="GO:0016020">
    <property type="term" value="C:membrane"/>
    <property type="evidence" value="ECO:0007669"/>
    <property type="project" value="UniProtKB-SubCell"/>
</dbReference>
<dbReference type="InterPro" id="IPR004299">
    <property type="entry name" value="MBOAT_fam"/>
</dbReference>
<evidence type="ECO:0000256" key="13">
    <source>
        <dbReference type="ARBA" id="ARBA00023264"/>
    </source>
</evidence>
<comment type="similarity">
    <text evidence="4">Belongs to the membrane-bound acyltransferase family.</text>
</comment>
<evidence type="ECO:0000313" key="20">
    <source>
        <dbReference type="EnsemblMetazoa" id="CLYHEMP004471.1"/>
    </source>
</evidence>
<evidence type="ECO:0000256" key="9">
    <source>
        <dbReference type="ARBA" id="ARBA00022989"/>
    </source>
</evidence>
<keyword evidence="14" id="KW-0012">Acyltransferase</keyword>
<dbReference type="EnsemblMetazoa" id="CLYHEMT004471.1">
    <property type="protein sequence ID" value="CLYHEMP004471.1"/>
    <property type="gene ID" value="CLYHEMG004471"/>
</dbReference>
<dbReference type="GeneID" id="136805873"/>
<evidence type="ECO:0000256" key="12">
    <source>
        <dbReference type="ARBA" id="ARBA00023209"/>
    </source>
</evidence>
<dbReference type="GO" id="GO:0071617">
    <property type="term" value="F:lysophospholipid acyltransferase activity"/>
    <property type="evidence" value="ECO:0007669"/>
    <property type="project" value="TreeGrafter"/>
</dbReference>
<protein>
    <recommendedName>
        <fullName evidence="18">Lysophospholipid acyltransferase 5</fullName>
        <ecNumber evidence="16">2.3.1.23</ecNumber>
        <ecNumber evidence="17">2.3.1.n6</ecNumber>
    </recommendedName>
</protein>
<evidence type="ECO:0000256" key="15">
    <source>
        <dbReference type="ARBA" id="ARBA00025707"/>
    </source>
</evidence>
<dbReference type="GO" id="GO:0030258">
    <property type="term" value="P:lipid modification"/>
    <property type="evidence" value="ECO:0007669"/>
    <property type="project" value="TreeGrafter"/>
</dbReference>
<evidence type="ECO:0000256" key="6">
    <source>
        <dbReference type="ARBA" id="ARBA00022679"/>
    </source>
</evidence>
<keyword evidence="11 19" id="KW-0472">Membrane</keyword>
<evidence type="ECO:0000256" key="7">
    <source>
        <dbReference type="ARBA" id="ARBA00022692"/>
    </source>
</evidence>
<name>A0A7M5V8V6_9CNID</name>
<keyword evidence="13" id="KW-1208">Phospholipid metabolism</keyword>
<keyword evidence="8" id="KW-0256">Endoplasmic reticulum</keyword>
<dbReference type="GO" id="GO:0047184">
    <property type="term" value="F:1-acylglycerophosphocholine O-acyltransferase activity"/>
    <property type="evidence" value="ECO:0007669"/>
    <property type="project" value="UniProtKB-EC"/>
</dbReference>
<feature type="transmembrane region" description="Helical" evidence="19">
    <location>
        <begin position="231"/>
        <end position="248"/>
    </location>
</feature>
<evidence type="ECO:0000256" key="11">
    <source>
        <dbReference type="ARBA" id="ARBA00023136"/>
    </source>
</evidence>
<comment type="pathway">
    <text evidence="15">Phospholipid metabolism.</text>
</comment>
<feature type="transmembrane region" description="Helical" evidence="19">
    <location>
        <begin position="422"/>
        <end position="439"/>
    </location>
</feature>
<dbReference type="PANTHER" id="PTHR13906:SF14">
    <property type="entry name" value="LYSOPHOSPHOLIPID ACYLTRANSFERASE 5"/>
    <property type="match status" value="1"/>
</dbReference>
<dbReference type="GO" id="GO:0006656">
    <property type="term" value="P:phosphatidylcholine biosynthetic process"/>
    <property type="evidence" value="ECO:0007669"/>
    <property type="project" value="TreeGrafter"/>
</dbReference>
<feature type="transmembrane region" description="Helical" evidence="19">
    <location>
        <begin position="451"/>
        <end position="470"/>
    </location>
</feature>
<evidence type="ECO:0000256" key="16">
    <source>
        <dbReference type="ARBA" id="ARBA00026120"/>
    </source>
</evidence>
<evidence type="ECO:0000256" key="2">
    <source>
        <dbReference type="ARBA" id="ARBA00004240"/>
    </source>
</evidence>
<proteinExistence type="inferred from homology"/>